<feature type="region of interest" description="Disordered" evidence="1">
    <location>
        <begin position="36"/>
        <end position="72"/>
    </location>
</feature>
<dbReference type="EMBL" id="MN739346">
    <property type="protein sequence ID" value="QHS99688.1"/>
    <property type="molecule type" value="Genomic_DNA"/>
</dbReference>
<protein>
    <submittedName>
        <fullName evidence="2">Uncharacterized protein</fullName>
    </submittedName>
</protein>
<dbReference type="AlphaFoldDB" id="A0A6C0C7S3"/>
<evidence type="ECO:0000313" key="2">
    <source>
        <dbReference type="EMBL" id="QHS99688.1"/>
    </source>
</evidence>
<proteinExistence type="predicted"/>
<sequence length="72" mass="8572">MNNKEQIQKLLEIMKVQGRKPALVEKMRELMIQRSFKPTVKETTPNTYKSRINTNKPKIPYPSIPPHIRRRT</sequence>
<organism evidence="2">
    <name type="scientific">viral metagenome</name>
    <dbReference type="NCBI Taxonomy" id="1070528"/>
    <lineage>
        <taxon>unclassified sequences</taxon>
        <taxon>metagenomes</taxon>
        <taxon>organismal metagenomes</taxon>
    </lineage>
</organism>
<reference evidence="2" key="1">
    <citation type="journal article" date="2020" name="Nature">
        <title>Giant virus diversity and host interactions through global metagenomics.</title>
        <authorList>
            <person name="Schulz F."/>
            <person name="Roux S."/>
            <person name="Paez-Espino D."/>
            <person name="Jungbluth S."/>
            <person name="Walsh D.A."/>
            <person name="Denef V.J."/>
            <person name="McMahon K.D."/>
            <person name="Konstantinidis K.T."/>
            <person name="Eloe-Fadrosh E.A."/>
            <person name="Kyrpides N.C."/>
            <person name="Woyke T."/>
        </authorList>
    </citation>
    <scope>NUCLEOTIDE SEQUENCE</scope>
    <source>
        <strain evidence="2">GVMAG-M-3300020187-37</strain>
    </source>
</reference>
<feature type="compositionally biased region" description="Polar residues" evidence="1">
    <location>
        <begin position="41"/>
        <end position="56"/>
    </location>
</feature>
<name>A0A6C0C7S3_9ZZZZ</name>
<evidence type="ECO:0000256" key="1">
    <source>
        <dbReference type="SAM" id="MobiDB-lite"/>
    </source>
</evidence>
<accession>A0A6C0C7S3</accession>